<dbReference type="SUPFAM" id="SSF53300">
    <property type="entry name" value="vWA-like"/>
    <property type="match status" value="1"/>
</dbReference>
<evidence type="ECO:0000313" key="3">
    <source>
        <dbReference type="Proteomes" id="UP000658225"/>
    </source>
</evidence>
<dbReference type="AlphaFoldDB" id="A0A927MI75"/>
<dbReference type="RefSeq" id="WP_192597434.1">
    <property type="nucleotide sequence ID" value="NZ_JADBEL010000002.1"/>
</dbReference>
<keyword evidence="3" id="KW-1185">Reference proteome</keyword>
<dbReference type="PANTHER" id="PTHR33608:SF7">
    <property type="entry name" value="DUF58 DOMAIN-CONTAINING PROTEIN"/>
    <property type="match status" value="1"/>
</dbReference>
<sequence>MTGQLFPDRLTKRLGTLSILSRSGRLGHHKGTHRSRKTGASLDFSDFREYHPGDDLRHIDWNVYARTDKPFIKQFLDEQEMRIHILLDPTRSMGADGKWDYARQLSIALGHIALKSGDTVSFSTWSDGQDHFFRRKGAVHRASMTKFISSINEPGVVSDFTDRALRHIPKAVTVLFIITDGLEETGKWAHLFRRLPGICRDIRIVTVHSKQEEAPEYDGDVRFIDIESEAGVEVTVTRRAVQDYLEKKAAHEAKIAALAGKYGIQLLHAEVSEGFMETVTKKMRHAGWVR</sequence>
<evidence type="ECO:0000313" key="2">
    <source>
        <dbReference type="EMBL" id="MBE1553627.1"/>
    </source>
</evidence>
<evidence type="ECO:0000259" key="1">
    <source>
        <dbReference type="Pfam" id="PF01882"/>
    </source>
</evidence>
<accession>A0A927MI75</accession>
<organism evidence="2 3">
    <name type="scientific">Sporosarcina limicola</name>
    <dbReference type="NCBI Taxonomy" id="34101"/>
    <lineage>
        <taxon>Bacteria</taxon>
        <taxon>Bacillati</taxon>
        <taxon>Bacillota</taxon>
        <taxon>Bacilli</taxon>
        <taxon>Bacillales</taxon>
        <taxon>Caryophanaceae</taxon>
        <taxon>Sporosarcina</taxon>
    </lineage>
</organism>
<feature type="domain" description="DUF58" evidence="1">
    <location>
        <begin position="46"/>
        <end position="252"/>
    </location>
</feature>
<comment type="caution">
    <text evidence="2">The sequence shown here is derived from an EMBL/GenBank/DDBJ whole genome shotgun (WGS) entry which is preliminary data.</text>
</comment>
<dbReference type="Pfam" id="PF01882">
    <property type="entry name" value="DUF58"/>
    <property type="match status" value="1"/>
</dbReference>
<dbReference type="EMBL" id="JADBEL010000002">
    <property type="protein sequence ID" value="MBE1553627.1"/>
    <property type="molecule type" value="Genomic_DNA"/>
</dbReference>
<dbReference type="PANTHER" id="PTHR33608">
    <property type="entry name" value="BLL2464 PROTEIN"/>
    <property type="match status" value="1"/>
</dbReference>
<dbReference type="Proteomes" id="UP000658225">
    <property type="component" value="Unassembled WGS sequence"/>
</dbReference>
<dbReference type="InterPro" id="IPR002881">
    <property type="entry name" value="DUF58"/>
</dbReference>
<dbReference type="InterPro" id="IPR036465">
    <property type="entry name" value="vWFA_dom_sf"/>
</dbReference>
<protein>
    <submittedName>
        <fullName evidence="2">Uncharacterized protein (DUF58 family)</fullName>
    </submittedName>
</protein>
<name>A0A927MI75_9BACL</name>
<gene>
    <name evidence="2" type="ORF">H4683_000701</name>
</gene>
<reference evidence="2" key="1">
    <citation type="submission" date="2020-10" db="EMBL/GenBank/DDBJ databases">
        <title>Genomic Encyclopedia of Type Strains, Phase IV (KMG-IV): sequencing the most valuable type-strain genomes for metagenomic binning, comparative biology and taxonomic classification.</title>
        <authorList>
            <person name="Goeker M."/>
        </authorList>
    </citation>
    <scope>NUCLEOTIDE SEQUENCE</scope>
    <source>
        <strain evidence="2">DSM 13886</strain>
    </source>
</reference>
<proteinExistence type="predicted"/>